<feature type="domain" description="Phage head morphogenesis" evidence="1">
    <location>
        <begin position="63"/>
        <end position="178"/>
    </location>
</feature>
<name>A0AAP2JZI3_PRORE</name>
<dbReference type="Pfam" id="PF18810">
    <property type="entry name" value="PBECR2"/>
    <property type="match status" value="1"/>
</dbReference>
<dbReference type="Pfam" id="PF04233">
    <property type="entry name" value="Phage_Mu_F"/>
    <property type="match status" value="1"/>
</dbReference>
<comment type="caution">
    <text evidence="3">The sequence shown here is derived from an EMBL/GenBank/DDBJ whole genome shotgun (WGS) entry which is preliminary data.</text>
</comment>
<protein>
    <recommendedName>
        <fullName evidence="5">Phage head morphogenesis domain-containing protein</fullName>
    </recommendedName>
</protein>
<evidence type="ECO:0000259" key="1">
    <source>
        <dbReference type="Pfam" id="PF04233"/>
    </source>
</evidence>
<accession>A0AAP2JZI3</accession>
<sequence length="425" mass="48474">MRDWRCQMTESITTARVPFQEQNTFFENKTNRPTGHWTDVYGAEHDREFAVAGAMREDLLADLRTAVDNIIAQGGTLTDFRRDFQAIVARYGWEYHGGFGWRTRVIYETNVRSSYMAGRFQQLWSMRETRPYWEYRHSHAVETPREEHLKWHRMILRWDDPWWITNFPPNGWGCQCGVVARRASDLARLGKSGPDIAPDLQWQTQLIGQRRPDGPIAVSVPEGVDPGFEHTPGRSLLAPFIPAPRTSESIWQALDAQRDIPVILPIPRKVLPQQVLPAKTLPTEATTQFLQQFGAVAEPIVFKDAMGAPVTIGASMFDVAATGSTVWAQEKLTPYALLLAQTLQSPDEIWTRIISASGVSKAQSQRYYVARYQLPDSVEPLWVVVEWSRSGWSVLMVLSESERDERLLNSIRQGYLAYVRPENEG</sequence>
<proteinExistence type="predicted"/>
<dbReference type="AlphaFoldDB" id="A0AAP2JZI3"/>
<evidence type="ECO:0000259" key="2">
    <source>
        <dbReference type="Pfam" id="PF18810"/>
    </source>
</evidence>
<feature type="domain" description="Phage-Barnase-EndoU-ColicinE5/D-RelE like nuclease 2" evidence="2">
    <location>
        <begin position="288"/>
        <end position="418"/>
    </location>
</feature>
<gene>
    <name evidence="3" type="ORF">EX242_14405</name>
</gene>
<evidence type="ECO:0000313" key="4">
    <source>
        <dbReference type="Proteomes" id="UP000824410"/>
    </source>
</evidence>
<organism evidence="3 4">
    <name type="scientific">Providencia rettgeri</name>
    <dbReference type="NCBI Taxonomy" id="587"/>
    <lineage>
        <taxon>Bacteria</taxon>
        <taxon>Pseudomonadati</taxon>
        <taxon>Pseudomonadota</taxon>
        <taxon>Gammaproteobacteria</taxon>
        <taxon>Enterobacterales</taxon>
        <taxon>Morganellaceae</taxon>
        <taxon>Providencia</taxon>
    </lineage>
</organism>
<evidence type="ECO:0000313" key="3">
    <source>
        <dbReference type="EMBL" id="MBX6981441.1"/>
    </source>
</evidence>
<dbReference type="InterPro" id="IPR006528">
    <property type="entry name" value="Phage_head_morphogenesis_dom"/>
</dbReference>
<dbReference type="EMBL" id="SHDO01000014">
    <property type="protein sequence ID" value="MBX6981441.1"/>
    <property type="molecule type" value="Genomic_DNA"/>
</dbReference>
<evidence type="ECO:0008006" key="5">
    <source>
        <dbReference type="Google" id="ProtNLM"/>
    </source>
</evidence>
<dbReference type="InterPro" id="IPR041110">
    <property type="entry name" value="PBECR2"/>
</dbReference>
<reference evidence="3" key="1">
    <citation type="submission" date="2019-02" db="EMBL/GenBank/DDBJ databases">
        <title>Genomic characterization of isolates from hospital effluents in KZN, South Africa.</title>
        <authorList>
            <person name="Ntshobeni N."/>
            <person name="Allam M."/>
            <person name="Ismail A."/>
            <person name="Amoako D."/>
            <person name="Essack S."/>
            <person name="Chenia H."/>
        </authorList>
    </citation>
    <scope>NUCLEOTIDE SEQUENCE</scope>
    <source>
        <strain evidence="3">AFE97_S1</strain>
    </source>
</reference>
<dbReference type="Proteomes" id="UP000824410">
    <property type="component" value="Unassembled WGS sequence"/>
</dbReference>